<dbReference type="Pfam" id="PF00701">
    <property type="entry name" value="DHDPS"/>
    <property type="match status" value="1"/>
</dbReference>
<sequence length="313" mass="33207">MSSALRSGVIPAPVMPFNLDASPDWPTFERYMAELVEGGASAIAVNMAAAEVTSLEHSEQLEAVERTRRVVAGAVPVVAGLVATYTQGAANLAKRLVDAGAEGLVVFPPLPTFSSKPIKPQMIADHHAGIAAAVDVPLVAFNTGNATYPKGTIKALAEIPTLVAIKDAAFNIELSAEMVDEAAETDGRIVVMTGNDTFIVEALLLGSPGALIGYAGTATAELVAMQRHAAAGRATEAYEIWGRLGPLARLIWSAPLRDYRPRMKYTLMRQGVLPNMVTRAPQPGIEPADKAAIDALFDRYGYADARYRPRGRA</sequence>
<dbReference type="OrthoDB" id="6142028at2"/>
<evidence type="ECO:0000256" key="1">
    <source>
        <dbReference type="ARBA" id="ARBA00023239"/>
    </source>
</evidence>
<reference evidence="3 4" key="1">
    <citation type="submission" date="2016-11" db="EMBL/GenBank/DDBJ databases">
        <authorList>
            <person name="Jaros S."/>
            <person name="Januszkiewicz K."/>
            <person name="Wedrychowicz H."/>
        </authorList>
    </citation>
    <scope>NUCLEOTIDE SEQUENCE [LARGE SCALE GENOMIC DNA]</scope>
    <source>
        <strain evidence="3 4">ATCC 23634</strain>
    </source>
</reference>
<dbReference type="EMBL" id="FPKU01000001">
    <property type="protein sequence ID" value="SFZ80736.1"/>
    <property type="molecule type" value="Genomic_DNA"/>
</dbReference>
<organism evidence="3 4">
    <name type="scientific">Devosia enhydra</name>
    <dbReference type="NCBI Taxonomy" id="665118"/>
    <lineage>
        <taxon>Bacteria</taxon>
        <taxon>Pseudomonadati</taxon>
        <taxon>Pseudomonadota</taxon>
        <taxon>Alphaproteobacteria</taxon>
        <taxon>Hyphomicrobiales</taxon>
        <taxon>Devosiaceae</taxon>
        <taxon>Devosia</taxon>
    </lineage>
</organism>
<proteinExistence type="inferred from homology"/>
<dbReference type="PANTHER" id="PTHR12128:SF72">
    <property type="entry name" value="DIHYDRODIPICOLINATE SYNTHASE"/>
    <property type="match status" value="1"/>
</dbReference>
<gene>
    <name evidence="3" type="ORF">SAMN02983003_0094</name>
</gene>
<keyword evidence="1 2" id="KW-0456">Lyase</keyword>
<dbReference type="Proteomes" id="UP000183447">
    <property type="component" value="Unassembled WGS sequence"/>
</dbReference>
<name>A0A1K2HSE7_9HYPH</name>
<evidence type="ECO:0000256" key="2">
    <source>
        <dbReference type="PIRNR" id="PIRNR001365"/>
    </source>
</evidence>
<evidence type="ECO:0000313" key="3">
    <source>
        <dbReference type="EMBL" id="SFZ80736.1"/>
    </source>
</evidence>
<dbReference type="InterPro" id="IPR002220">
    <property type="entry name" value="DapA-like"/>
</dbReference>
<dbReference type="CDD" id="cd00408">
    <property type="entry name" value="DHDPS-like"/>
    <property type="match status" value="1"/>
</dbReference>
<dbReference type="PANTHER" id="PTHR12128">
    <property type="entry name" value="DIHYDRODIPICOLINATE SYNTHASE"/>
    <property type="match status" value="1"/>
</dbReference>
<protein>
    <submittedName>
        <fullName evidence="3">4-hydroxy-tetrahydrodipicolinate synthase</fullName>
    </submittedName>
</protein>
<dbReference type="RefSeq" id="WP_072338471.1">
    <property type="nucleotide sequence ID" value="NZ_FPKU01000001.1"/>
</dbReference>
<dbReference type="Gene3D" id="3.20.20.70">
    <property type="entry name" value="Aldolase class I"/>
    <property type="match status" value="1"/>
</dbReference>
<keyword evidence="4" id="KW-1185">Reference proteome</keyword>
<dbReference type="SMART" id="SM01130">
    <property type="entry name" value="DHDPS"/>
    <property type="match status" value="1"/>
</dbReference>
<dbReference type="PIRSF" id="PIRSF001365">
    <property type="entry name" value="DHDPS"/>
    <property type="match status" value="1"/>
</dbReference>
<comment type="similarity">
    <text evidence="2">Belongs to the DapA family.</text>
</comment>
<dbReference type="InterPro" id="IPR013785">
    <property type="entry name" value="Aldolase_TIM"/>
</dbReference>
<dbReference type="GO" id="GO:0008840">
    <property type="term" value="F:4-hydroxy-tetrahydrodipicolinate synthase activity"/>
    <property type="evidence" value="ECO:0007669"/>
    <property type="project" value="TreeGrafter"/>
</dbReference>
<dbReference type="SUPFAM" id="SSF51569">
    <property type="entry name" value="Aldolase"/>
    <property type="match status" value="1"/>
</dbReference>
<dbReference type="AlphaFoldDB" id="A0A1K2HSE7"/>
<accession>A0A1K2HSE7</accession>
<evidence type="ECO:0000313" key="4">
    <source>
        <dbReference type="Proteomes" id="UP000183447"/>
    </source>
</evidence>
<dbReference type="STRING" id="665118.SAMN02983003_0094"/>